<feature type="transmembrane region" description="Helical" evidence="1">
    <location>
        <begin position="168"/>
        <end position="190"/>
    </location>
</feature>
<feature type="transmembrane region" description="Helical" evidence="1">
    <location>
        <begin position="210"/>
        <end position="232"/>
    </location>
</feature>
<evidence type="ECO:0000259" key="2">
    <source>
        <dbReference type="Pfam" id="PF20152"/>
    </source>
</evidence>
<dbReference type="Proteomes" id="UP000242287">
    <property type="component" value="Unassembled WGS sequence"/>
</dbReference>
<keyword evidence="1" id="KW-0812">Transmembrane</keyword>
<feature type="transmembrane region" description="Helical" evidence="1">
    <location>
        <begin position="94"/>
        <end position="117"/>
    </location>
</feature>
<proteinExistence type="predicted"/>
<organism evidence="3 4">
    <name type="scientific">Amanita thiersii Skay4041</name>
    <dbReference type="NCBI Taxonomy" id="703135"/>
    <lineage>
        <taxon>Eukaryota</taxon>
        <taxon>Fungi</taxon>
        <taxon>Dikarya</taxon>
        <taxon>Basidiomycota</taxon>
        <taxon>Agaricomycotina</taxon>
        <taxon>Agaricomycetes</taxon>
        <taxon>Agaricomycetidae</taxon>
        <taxon>Agaricales</taxon>
        <taxon>Pluteineae</taxon>
        <taxon>Amanitaceae</taxon>
        <taxon>Amanita</taxon>
    </lineage>
</organism>
<dbReference type="PANTHER" id="PTHR40465:SF1">
    <property type="entry name" value="DUF6534 DOMAIN-CONTAINING PROTEIN"/>
    <property type="match status" value="1"/>
</dbReference>
<feature type="transmembrane region" description="Helical" evidence="1">
    <location>
        <begin position="39"/>
        <end position="59"/>
    </location>
</feature>
<accession>A0A2A9NHZ8</accession>
<reference evidence="3 4" key="1">
    <citation type="submission" date="2014-02" db="EMBL/GenBank/DDBJ databases">
        <title>Transposable element dynamics among asymbiotic and ectomycorrhizal Amanita fungi.</title>
        <authorList>
            <consortium name="DOE Joint Genome Institute"/>
            <person name="Hess J."/>
            <person name="Skrede I."/>
            <person name="Wolfe B."/>
            <person name="LaButti K."/>
            <person name="Ohm R.A."/>
            <person name="Grigoriev I.V."/>
            <person name="Pringle A."/>
        </authorList>
    </citation>
    <scope>NUCLEOTIDE SEQUENCE [LARGE SCALE GENOMIC DNA]</scope>
    <source>
        <strain evidence="3 4">SKay4041</strain>
    </source>
</reference>
<dbReference type="STRING" id="703135.A0A2A9NHZ8"/>
<protein>
    <recommendedName>
        <fullName evidence="2">DUF6534 domain-containing protein</fullName>
    </recommendedName>
</protein>
<keyword evidence="1" id="KW-1133">Transmembrane helix</keyword>
<dbReference type="InterPro" id="IPR045339">
    <property type="entry name" value="DUF6534"/>
</dbReference>
<dbReference type="AlphaFoldDB" id="A0A2A9NHZ8"/>
<dbReference type="Pfam" id="PF20152">
    <property type="entry name" value="DUF6534"/>
    <property type="match status" value="1"/>
</dbReference>
<keyword evidence="4" id="KW-1185">Reference proteome</keyword>
<name>A0A2A9NHZ8_9AGAR</name>
<gene>
    <name evidence="3" type="ORF">AMATHDRAFT_151021</name>
</gene>
<dbReference type="EMBL" id="KZ302086">
    <property type="protein sequence ID" value="PFH47887.1"/>
    <property type="molecule type" value="Genomic_DNA"/>
</dbReference>
<feature type="transmembrane region" description="Helical" evidence="1">
    <location>
        <begin position="6"/>
        <end position="27"/>
    </location>
</feature>
<feature type="transmembrane region" description="Helical" evidence="1">
    <location>
        <begin position="129"/>
        <end position="156"/>
    </location>
</feature>
<feature type="non-terminal residue" evidence="3">
    <location>
        <position position="1"/>
    </location>
</feature>
<keyword evidence="1" id="KW-0472">Membrane</keyword>
<dbReference type="OrthoDB" id="3265526at2759"/>
<evidence type="ECO:0000313" key="3">
    <source>
        <dbReference type="EMBL" id="PFH47887.1"/>
    </source>
</evidence>
<feature type="domain" description="DUF6534" evidence="2">
    <location>
        <begin position="175"/>
        <end position="262"/>
    </location>
</feature>
<evidence type="ECO:0000256" key="1">
    <source>
        <dbReference type="SAM" id="Phobius"/>
    </source>
</evidence>
<sequence>FGPILLGVFFNSILYGVLVVQLFVYFQTYKKDTGWIRHLMVYLFILETINTGFAIAMMYEPLVLRYGKRQSAESLALLSYLGRWFIGTPDATTFFPIALSTDPIITVLISTPVQIFIAWRIQMISKSRLLAGVICMLALVALGGGIWLTITVIHIRRFSRKPELHWPALTWLLASAITDVLITVTLTYNLSRRKTGFSSTDTAINKIIRLTIQTGLITTIFATLDVICFLLFPVCLLSNFTWDFALSKLYTNALVSTLNARSGWANNVLFSTGSEYLTTTGRVSFAVKRDSLHPHSHHGGDTLNLSRIHSPQVRVVNMALCFTFVHICSRLDY</sequence>
<dbReference type="PANTHER" id="PTHR40465">
    <property type="entry name" value="CHROMOSOME 1, WHOLE GENOME SHOTGUN SEQUENCE"/>
    <property type="match status" value="1"/>
</dbReference>
<evidence type="ECO:0000313" key="4">
    <source>
        <dbReference type="Proteomes" id="UP000242287"/>
    </source>
</evidence>